<dbReference type="InterPro" id="IPR050321">
    <property type="entry name" value="Glycosyltr_2/OpgH_subfam"/>
</dbReference>
<dbReference type="KEGG" id="mng:MNEG_5394"/>
<feature type="compositionally biased region" description="Pro residues" evidence="7">
    <location>
        <begin position="1"/>
        <end position="10"/>
    </location>
</feature>
<keyword evidence="4 8" id="KW-0812">Transmembrane</keyword>
<dbReference type="AlphaFoldDB" id="A0A0D2MQ39"/>
<feature type="transmembrane region" description="Helical" evidence="8">
    <location>
        <begin position="653"/>
        <end position="677"/>
    </location>
</feature>
<evidence type="ECO:0000256" key="5">
    <source>
        <dbReference type="ARBA" id="ARBA00022989"/>
    </source>
</evidence>
<evidence type="ECO:0000256" key="7">
    <source>
        <dbReference type="SAM" id="MobiDB-lite"/>
    </source>
</evidence>
<evidence type="ECO:0000256" key="3">
    <source>
        <dbReference type="ARBA" id="ARBA00022679"/>
    </source>
</evidence>
<feature type="transmembrane region" description="Helical" evidence="8">
    <location>
        <begin position="626"/>
        <end position="647"/>
    </location>
</feature>
<keyword evidence="11" id="KW-1185">Reference proteome</keyword>
<feature type="compositionally biased region" description="Low complexity" evidence="7">
    <location>
        <begin position="60"/>
        <end position="71"/>
    </location>
</feature>
<dbReference type="PANTHER" id="PTHR43867">
    <property type="entry name" value="CELLULOSE SYNTHASE CATALYTIC SUBUNIT A [UDP-FORMING]"/>
    <property type="match status" value="1"/>
</dbReference>
<evidence type="ECO:0000259" key="9">
    <source>
        <dbReference type="Pfam" id="PF13632"/>
    </source>
</evidence>
<dbReference type="EMBL" id="KK101019">
    <property type="protein sequence ID" value="KIZ02562.1"/>
    <property type="molecule type" value="Genomic_DNA"/>
</dbReference>
<dbReference type="GO" id="GO:0016760">
    <property type="term" value="F:cellulose synthase (UDP-forming) activity"/>
    <property type="evidence" value="ECO:0007669"/>
    <property type="project" value="UniProtKB-EC"/>
</dbReference>
<dbReference type="GO" id="GO:0016020">
    <property type="term" value="C:membrane"/>
    <property type="evidence" value="ECO:0007669"/>
    <property type="project" value="UniProtKB-SubCell"/>
</dbReference>
<dbReference type="RefSeq" id="XP_013901581.1">
    <property type="nucleotide sequence ID" value="XM_014046127.1"/>
</dbReference>
<evidence type="ECO:0000313" key="11">
    <source>
        <dbReference type="Proteomes" id="UP000054498"/>
    </source>
</evidence>
<dbReference type="OrthoDB" id="2017386at2759"/>
<feature type="transmembrane region" description="Helical" evidence="8">
    <location>
        <begin position="689"/>
        <end position="710"/>
    </location>
</feature>
<feature type="transmembrane region" description="Helical" evidence="8">
    <location>
        <begin position="536"/>
        <end position="554"/>
    </location>
</feature>
<dbReference type="PANTHER" id="PTHR43867:SF2">
    <property type="entry name" value="CELLULOSE SYNTHASE CATALYTIC SUBUNIT A [UDP-FORMING]"/>
    <property type="match status" value="1"/>
</dbReference>
<dbReference type="Gene3D" id="3.90.550.10">
    <property type="entry name" value="Spore Coat Polysaccharide Biosynthesis Protein SpsA, Chain A"/>
    <property type="match status" value="1"/>
</dbReference>
<evidence type="ECO:0000313" key="10">
    <source>
        <dbReference type="EMBL" id="KIZ02562.1"/>
    </source>
</evidence>
<dbReference type="Proteomes" id="UP000054498">
    <property type="component" value="Unassembled WGS sequence"/>
</dbReference>
<dbReference type="GeneID" id="25738271"/>
<dbReference type="EC" id="2.4.1.12" evidence="10"/>
<dbReference type="InterPro" id="IPR029044">
    <property type="entry name" value="Nucleotide-diphossugar_trans"/>
</dbReference>
<dbReference type="STRING" id="145388.A0A0D2MQ39"/>
<protein>
    <submittedName>
        <fullName evidence="10">Cellulose synthase (UDP-forming)</fullName>
        <ecNumber evidence="10">2.4.1.12</ecNumber>
    </submittedName>
</protein>
<accession>A0A0D2MQ39</accession>
<name>A0A0D2MQ39_9CHLO</name>
<dbReference type="SUPFAM" id="SSF53448">
    <property type="entry name" value="Nucleotide-diphospho-sugar transferases"/>
    <property type="match status" value="1"/>
</dbReference>
<evidence type="ECO:0000256" key="8">
    <source>
        <dbReference type="SAM" id="Phobius"/>
    </source>
</evidence>
<organism evidence="10 11">
    <name type="scientific">Monoraphidium neglectum</name>
    <dbReference type="NCBI Taxonomy" id="145388"/>
    <lineage>
        <taxon>Eukaryota</taxon>
        <taxon>Viridiplantae</taxon>
        <taxon>Chlorophyta</taxon>
        <taxon>core chlorophytes</taxon>
        <taxon>Chlorophyceae</taxon>
        <taxon>CS clade</taxon>
        <taxon>Sphaeropleales</taxon>
        <taxon>Selenastraceae</taxon>
        <taxon>Monoraphidium</taxon>
    </lineage>
</organism>
<dbReference type="Pfam" id="PF13632">
    <property type="entry name" value="Glyco_trans_2_3"/>
    <property type="match status" value="1"/>
</dbReference>
<reference evidence="10 11" key="1">
    <citation type="journal article" date="2013" name="BMC Genomics">
        <title>Reconstruction of the lipid metabolism for the microalga Monoraphidium neglectum from its genome sequence reveals characteristics suitable for biofuel production.</title>
        <authorList>
            <person name="Bogen C."/>
            <person name="Al-Dilaimi A."/>
            <person name="Albersmeier A."/>
            <person name="Wichmann J."/>
            <person name="Grundmann M."/>
            <person name="Rupp O."/>
            <person name="Lauersen K.J."/>
            <person name="Blifernez-Klassen O."/>
            <person name="Kalinowski J."/>
            <person name="Goesmann A."/>
            <person name="Mussgnug J.H."/>
            <person name="Kruse O."/>
        </authorList>
    </citation>
    <scope>NUCLEOTIDE SEQUENCE [LARGE SCALE GENOMIC DNA]</scope>
    <source>
        <strain evidence="10 11">SAG 48.87</strain>
    </source>
</reference>
<keyword evidence="6 8" id="KW-0472">Membrane</keyword>
<feature type="transmembrane region" description="Helical" evidence="8">
    <location>
        <begin position="154"/>
        <end position="174"/>
    </location>
</feature>
<keyword evidence="3 10" id="KW-0808">Transferase</keyword>
<gene>
    <name evidence="10" type="ORF">MNEG_5394</name>
</gene>
<keyword evidence="5 8" id="KW-1133">Transmembrane helix</keyword>
<comment type="subcellular location">
    <subcellularLocation>
        <location evidence="1">Membrane</location>
        <topology evidence="1">Multi-pass membrane protein</topology>
    </subcellularLocation>
</comment>
<proteinExistence type="predicted"/>
<dbReference type="InterPro" id="IPR001173">
    <property type="entry name" value="Glyco_trans_2-like"/>
</dbReference>
<feature type="domain" description="Glycosyltransferase 2-like" evidence="9">
    <location>
        <begin position="316"/>
        <end position="513"/>
    </location>
</feature>
<feature type="transmembrane region" description="Helical" evidence="8">
    <location>
        <begin position="471"/>
        <end position="492"/>
    </location>
</feature>
<evidence type="ECO:0000256" key="1">
    <source>
        <dbReference type="ARBA" id="ARBA00004141"/>
    </source>
</evidence>
<evidence type="ECO:0000256" key="2">
    <source>
        <dbReference type="ARBA" id="ARBA00022676"/>
    </source>
</evidence>
<feature type="transmembrane region" description="Helical" evidence="8">
    <location>
        <begin position="504"/>
        <end position="524"/>
    </location>
</feature>
<evidence type="ECO:0000256" key="4">
    <source>
        <dbReference type="ARBA" id="ARBA00022692"/>
    </source>
</evidence>
<sequence>MLDPHVPPPIRTGRPPLAPAPRGSSATGGTGTDQQQQPQQQQQAGTPPTAYVYPAPQYFSNDSPKNSSSPKLYESPKAGTNAEQRPRATGGARAAGHGRLAPAGPRQKTTWGKRTPLRYDPSWFAILVALFYLGAVGFYMYVRIAFTLGFKDKWYSVVILAVECLGISAVIPYATLNMVHSHPTGSPGLPADDGVSDPDTKFHPPNPSTLDPWRRPGADKEDIAIICATVDAAMTADLPPGVTRTLYLCDDGRDPNKRAWLEEKWGTSGAVYVSGRTRAKGEINGKSANLNNCLKNIIYRELAGRPNEIPKEEVLVVFDADMCAKKHFFCKILEVMVDDNVALCLSPQAFSNVNPATDIYNNTNQQFWEYVLPGCDALGYVACTGTNFCLRAKALAAVGWFPEYCITEDYALSMELKAAGFKGRYLAEYLAVGEAPEELRNVLRQRSRWTKGHMQARDCQRTCALYLNGTWSYFCTVITTWTFLLVPFLSLMFDIQPVLFTRNFALAATIYLAANFLVMNYFHVADHMRGIWMANVSNYLLSFTYAKAIVNTLLSKVHLKKKAGFKVTQKTQAAANPSLQIQNAFMSRLTSFTRRFNQAQLPQLYAPQAQPAGPQKKEDDCIPDKLVMFLALNLNINTLVLALRQIYVTRTLTAWIALPALWAIYNAVPPVLFFTFVLGSTKTLQITAFWMQLVSTLSGTGAVVALWFIVPTQ</sequence>
<feature type="compositionally biased region" description="Low complexity" evidence="7">
    <location>
        <begin position="87"/>
        <end position="106"/>
    </location>
</feature>
<feature type="compositionally biased region" description="Low complexity" evidence="7">
    <location>
        <begin position="32"/>
        <end position="50"/>
    </location>
</feature>
<feature type="transmembrane region" description="Helical" evidence="8">
    <location>
        <begin position="123"/>
        <end position="142"/>
    </location>
</feature>
<evidence type="ECO:0000256" key="6">
    <source>
        <dbReference type="ARBA" id="ARBA00023136"/>
    </source>
</evidence>
<feature type="region of interest" description="Disordered" evidence="7">
    <location>
        <begin position="1"/>
        <end position="114"/>
    </location>
</feature>
<keyword evidence="2 10" id="KW-0328">Glycosyltransferase</keyword>